<keyword evidence="1" id="KW-0732">Signal</keyword>
<name>A0AB35L7H3_PRORE</name>
<dbReference type="Proteomes" id="UP001162044">
    <property type="component" value="Unassembled WGS sequence"/>
</dbReference>
<feature type="signal peptide" evidence="1">
    <location>
        <begin position="1"/>
        <end position="17"/>
    </location>
</feature>
<dbReference type="AlphaFoldDB" id="A0AB35L7H3"/>
<protein>
    <recommendedName>
        <fullName evidence="4">Secreted protein</fullName>
    </recommendedName>
</protein>
<evidence type="ECO:0000256" key="1">
    <source>
        <dbReference type="SAM" id="SignalP"/>
    </source>
</evidence>
<sequence>MKKITLLFLLFSRFAVAKSHYHGKPSRNDSVVVHVCALSPFSNFYAEAAMSEQTARNKTSRRCELGQGQGSIFCKAQDAKCSTSKIGWV</sequence>
<evidence type="ECO:0000313" key="3">
    <source>
        <dbReference type="Proteomes" id="UP001162044"/>
    </source>
</evidence>
<organism evidence="2 3">
    <name type="scientific">Providencia rettgeri</name>
    <dbReference type="NCBI Taxonomy" id="587"/>
    <lineage>
        <taxon>Bacteria</taxon>
        <taxon>Pseudomonadati</taxon>
        <taxon>Pseudomonadota</taxon>
        <taxon>Gammaproteobacteria</taxon>
        <taxon>Enterobacterales</taxon>
        <taxon>Morganellaceae</taxon>
        <taxon>Providencia</taxon>
    </lineage>
</organism>
<reference evidence="2" key="2">
    <citation type="submission" date="2023-10" db="EMBL/GenBank/DDBJ databases">
        <title>Analysis of Resistance Genes of Carbapenem-resistant Providencia rettgeri.</title>
        <authorList>
            <person name="Liu M."/>
        </authorList>
    </citation>
    <scope>NUCLEOTIDE SEQUENCE</scope>
    <source>
        <strain evidence="2">QITACRE101</strain>
    </source>
</reference>
<proteinExistence type="predicted"/>
<evidence type="ECO:0008006" key="4">
    <source>
        <dbReference type="Google" id="ProtNLM"/>
    </source>
</evidence>
<gene>
    <name evidence="2" type="ORF">QDQ51_03140</name>
</gene>
<accession>A0AB35L7H3</accession>
<dbReference type="RefSeq" id="WP_196718378.1">
    <property type="nucleotide sequence ID" value="NZ_JACTAI010000001.1"/>
</dbReference>
<dbReference type="EMBL" id="JARVQW010000001">
    <property type="protein sequence ID" value="MDH2304412.1"/>
    <property type="molecule type" value="Genomic_DNA"/>
</dbReference>
<reference evidence="2" key="1">
    <citation type="submission" date="2023-04" db="EMBL/GenBank/DDBJ databases">
        <authorList>
            <person name="Li W."/>
        </authorList>
    </citation>
    <scope>NUCLEOTIDE SEQUENCE</scope>
    <source>
        <strain evidence="2">QITACRE101</strain>
    </source>
</reference>
<evidence type="ECO:0000313" key="2">
    <source>
        <dbReference type="EMBL" id="MDH2304412.1"/>
    </source>
</evidence>
<feature type="chain" id="PRO_5044212523" description="Secreted protein" evidence="1">
    <location>
        <begin position="18"/>
        <end position="89"/>
    </location>
</feature>
<comment type="caution">
    <text evidence="2">The sequence shown here is derived from an EMBL/GenBank/DDBJ whole genome shotgun (WGS) entry which is preliminary data.</text>
</comment>